<dbReference type="RefSeq" id="WP_052044453.1">
    <property type="nucleotide sequence ID" value="NZ_JRNQ01000013.1"/>
</dbReference>
<organism evidence="1 2">
    <name type="scientific">Prevotella bivia DNF00320</name>
    <dbReference type="NCBI Taxonomy" id="1401068"/>
    <lineage>
        <taxon>Bacteria</taxon>
        <taxon>Pseudomonadati</taxon>
        <taxon>Bacteroidota</taxon>
        <taxon>Bacteroidia</taxon>
        <taxon>Bacteroidales</taxon>
        <taxon>Prevotellaceae</taxon>
        <taxon>Prevotella</taxon>
    </lineage>
</organism>
<comment type="caution">
    <text evidence="1">The sequence shown here is derived from an EMBL/GenBank/DDBJ whole genome shotgun (WGS) entry which is preliminary data.</text>
</comment>
<dbReference type="AlphaFoldDB" id="A0A096AED3"/>
<evidence type="ECO:0000313" key="1">
    <source>
        <dbReference type="EMBL" id="KGF45478.1"/>
    </source>
</evidence>
<gene>
    <name evidence="1" type="ORF">HMPREF0647_02235</name>
</gene>
<name>A0A096AED3_9BACT</name>
<evidence type="ECO:0000313" key="2">
    <source>
        <dbReference type="Proteomes" id="UP000029525"/>
    </source>
</evidence>
<sequence length="234" mass="27378">MRLEKISKERVASAIVYGFFHSFFSGEMDALYPDRRKFDPKEIKNCVSDCYEQLNTYFITAVFPLFIRLNYNDLDAVIADMEKRHFSNNTSPKLLLRYACGSKAIYDVVKTEYKQHLYYLLEGKFQTPAEYLEVCRPYKGDEEIAVIDAIRAMARVQMQAYAMGIKLSKGEIKTLHQATIYRLMIQGMIVLLHKENIVFEEENLEMMFRKACLNSDNFEILMNEMNQAFEDLAQ</sequence>
<protein>
    <submittedName>
        <fullName evidence="1">Uncharacterized protein</fullName>
    </submittedName>
</protein>
<proteinExistence type="predicted"/>
<accession>A0A096AED3</accession>
<dbReference type="EMBL" id="JRNQ01000013">
    <property type="protein sequence ID" value="KGF45478.1"/>
    <property type="molecule type" value="Genomic_DNA"/>
</dbReference>
<reference evidence="1 2" key="1">
    <citation type="submission" date="2014-07" db="EMBL/GenBank/DDBJ databases">
        <authorList>
            <person name="McCorrison J."/>
            <person name="Sanka R."/>
            <person name="Torralba M."/>
            <person name="Gillis M."/>
            <person name="Haft D.H."/>
            <person name="Methe B."/>
            <person name="Sutton G."/>
            <person name="Nelson K.E."/>
        </authorList>
    </citation>
    <scope>NUCLEOTIDE SEQUENCE [LARGE SCALE GENOMIC DNA]</scope>
    <source>
        <strain evidence="1 2">DNF00320</strain>
    </source>
</reference>
<dbReference type="Proteomes" id="UP000029525">
    <property type="component" value="Unassembled WGS sequence"/>
</dbReference>
<dbReference type="OrthoDB" id="1066031at2"/>